<gene>
    <name evidence="1" type="ORF">UY3_14135</name>
</gene>
<evidence type="ECO:0000313" key="1">
    <source>
        <dbReference type="EMBL" id="EMP28749.1"/>
    </source>
</evidence>
<sequence length="131" mass="14861">MLFCVPDSYHKYVSSSGESHPYSSIDMTYVENKRSNGMAKQTSPASPTKKHFWRQINWVYISATLKCERHTGIFLQWKSTRLKIDSSSDDMITCSSLQSSEPDSQEGLPANRAIHSQLSRLMGAIKIPNHH</sequence>
<accession>M7AVK5</accession>
<keyword evidence="2" id="KW-1185">Reference proteome</keyword>
<proteinExistence type="predicted"/>
<dbReference type="Proteomes" id="UP000031443">
    <property type="component" value="Unassembled WGS sequence"/>
</dbReference>
<dbReference type="EMBL" id="KB560900">
    <property type="protein sequence ID" value="EMP28749.1"/>
    <property type="molecule type" value="Genomic_DNA"/>
</dbReference>
<evidence type="ECO:0000313" key="2">
    <source>
        <dbReference type="Proteomes" id="UP000031443"/>
    </source>
</evidence>
<protein>
    <submittedName>
        <fullName evidence="1">Uncharacterized protein</fullName>
    </submittedName>
</protein>
<name>M7AVK5_CHEMY</name>
<reference evidence="2" key="1">
    <citation type="journal article" date="2013" name="Nat. Genet.">
        <title>The draft genomes of soft-shell turtle and green sea turtle yield insights into the development and evolution of the turtle-specific body plan.</title>
        <authorList>
            <person name="Wang Z."/>
            <person name="Pascual-Anaya J."/>
            <person name="Zadissa A."/>
            <person name="Li W."/>
            <person name="Niimura Y."/>
            <person name="Huang Z."/>
            <person name="Li C."/>
            <person name="White S."/>
            <person name="Xiong Z."/>
            <person name="Fang D."/>
            <person name="Wang B."/>
            <person name="Ming Y."/>
            <person name="Chen Y."/>
            <person name="Zheng Y."/>
            <person name="Kuraku S."/>
            <person name="Pignatelli M."/>
            <person name="Herrero J."/>
            <person name="Beal K."/>
            <person name="Nozawa M."/>
            <person name="Li Q."/>
            <person name="Wang J."/>
            <person name="Zhang H."/>
            <person name="Yu L."/>
            <person name="Shigenobu S."/>
            <person name="Wang J."/>
            <person name="Liu J."/>
            <person name="Flicek P."/>
            <person name="Searle S."/>
            <person name="Wang J."/>
            <person name="Kuratani S."/>
            <person name="Yin Y."/>
            <person name="Aken B."/>
            <person name="Zhang G."/>
            <person name="Irie N."/>
        </authorList>
    </citation>
    <scope>NUCLEOTIDE SEQUENCE [LARGE SCALE GENOMIC DNA]</scope>
</reference>
<organism evidence="1 2">
    <name type="scientific">Chelonia mydas</name>
    <name type="common">Green sea-turtle</name>
    <name type="synonym">Chelonia agassizi</name>
    <dbReference type="NCBI Taxonomy" id="8469"/>
    <lineage>
        <taxon>Eukaryota</taxon>
        <taxon>Metazoa</taxon>
        <taxon>Chordata</taxon>
        <taxon>Craniata</taxon>
        <taxon>Vertebrata</taxon>
        <taxon>Euteleostomi</taxon>
        <taxon>Archelosauria</taxon>
        <taxon>Testudinata</taxon>
        <taxon>Testudines</taxon>
        <taxon>Cryptodira</taxon>
        <taxon>Durocryptodira</taxon>
        <taxon>Americhelydia</taxon>
        <taxon>Chelonioidea</taxon>
        <taxon>Cheloniidae</taxon>
        <taxon>Chelonia</taxon>
    </lineage>
</organism>
<dbReference type="AlphaFoldDB" id="M7AVK5"/>